<evidence type="ECO:0000313" key="3">
    <source>
        <dbReference type="Proteomes" id="UP000001805"/>
    </source>
</evidence>
<keyword evidence="3" id="KW-1185">Reference proteome</keyword>
<evidence type="ECO:0000256" key="1">
    <source>
        <dbReference type="SAM" id="MobiDB-lite"/>
    </source>
</evidence>
<dbReference type="PaxDb" id="5141-EFNCRP00000009156"/>
<dbReference type="HOGENOM" id="CLU_1262209_0_0_1"/>
<feature type="compositionally biased region" description="Polar residues" evidence="1">
    <location>
        <begin position="60"/>
        <end position="79"/>
    </location>
</feature>
<dbReference type="KEGG" id="ncr:NCU09584"/>
<dbReference type="RefSeq" id="XP_959695.1">
    <property type="nucleotide sequence ID" value="XM_954602.1"/>
</dbReference>
<accession>Q7S4L6</accession>
<dbReference type="InParanoid" id="Q7S4L6"/>
<protein>
    <submittedName>
        <fullName evidence="2">Uncharacterized protein</fullName>
    </submittedName>
</protein>
<sequence>MAISHSPTKTETFSVQHRTLLRVSARFARPSVRLIQPQSDASKRLRQLQSNERQKRDQSDTTSGAFPQPTTSDSTTKTALSRRTHTKKQNRVTIRLPPSHVRDAMQLIPIEDILNNLIAKNLGQIPNEEDIATAATYYFVDMCSTWYPASLIRFAANVLIHHFEPILERTTARHKAYETLKAKTQFVKAMRAIRAGLSSPHHSLERT</sequence>
<dbReference type="OMA" id="RTTARHK"/>
<reference evidence="2 3" key="1">
    <citation type="journal article" date="2003" name="Nature">
        <title>The genome sequence of the filamentous fungus Neurospora crassa.</title>
        <authorList>
            <person name="Galagan J.E."/>
            <person name="Calvo S.E."/>
            <person name="Borkovich K.A."/>
            <person name="Selker E.U."/>
            <person name="Read N.D."/>
            <person name="Jaffe D."/>
            <person name="FitzHugh W."/>
            <person name="Ma L.J."/>
            <person name="Smirnov S."/>
            <person name="Purcell S."/>
            <person name="Rehman B."/>
            <person name="Elkins T."/>
            <person name="Engels R."/>
            <person name="Wang S."/>
            <person name="Nielsen C.B."/>
            <person name="Butler J."/>
            <person name="Endrizzi M."/>
            <person name="Qui D."/>
            <person name="Ianakiev P."/>
            <person name="Bell-Pedersen D."/>
            <person name="Nelson M.A."/>
            <person name="Werner-Washburne M."/>
            <person name="Selitrennikoff C.P."/>
            <person name="Kinsey J.A."/>
            <person name="Braun E.L."/>
            <person name="Zelter A."/>
            <person name="Schulte U."/>
            <person name="Kothe G.O."/>
            <person name="Jedd G."/>
            <person name="Mewes W."/>
            <person name="Staben C."/>
            <person name="Marcotte E."/>
            <person name="Greenberg D."/>
            <person name="Roy A."/>
            <person name="Foley K."/>
            <person name="Naylor J."/>
            <person name="Stange-Thomann N."/>
            <person name="Barrett R."/>
            <person name="Gnerre S."/>
            <person name="Kamal M."/>
            <person name="Kamvysselis M."/>
            <person name="Mauceli E."/>
            <person name="Bielke C."/>
            <person name="Rudd S."/>
            <person name="Frishman D."/>
            <person name="Krystofova S."/>
            <person name="Rasmussen C."/>
            <person name="Metzenberg R.L."/>
            <person name="Perkins D.D."/>
            <person name="Kroken S."/>
            <person name="Cogoni C."/>
            <person name="Macino G."/>
            <person name="Catcheside D."/>
            <person name="Li W."/>
            <person name="Pratt R.J."/>
            <person name="Osmani S.A."/>
            <person name="DeSouza C.P."/>
            <person name="Glass L."/>
            <person name="Orbach M.J."/>
            <person name="Berglund J.A."/>
            <person name="Voelker R."/>
            <person name="Yarden O."/>
            <person name="Plamann M."/>
            <person name="Seiler S."/>
            <person name="Dunlap J."/>
            <person name="Radford A."/>
            <person name="Aramayo R."/>
            <person name="Natvig D.O."/>
            <person name="Alex L.A."/>
            <person name="Mannhaupt G."/>
            <person name="Ebbole D.J."/>
            <person name="Freitag M."/>
            <person name="Paulsen I."/>
            <person name="Sachs M.S."/>
            <person name="Lander E.S."/>
            <person name="Nusbaum C."/>
            <person name="Birren B."/>
        </authorList>
    </citation>
    <scope>NUCLEOTIDE SEQUENCE [LARGE SCALE GENOMIC DNA]</scope>
    <source>
        <strain evidence="3">ATCC 24698 / 74-OR23-1A / CBS 708.71 / DSM 1257 / FGSC 987</strain>
    </source>
</reference>
<gene>
    <name evidence="2" type="ORF">NCU09584</name>
</gene>
<dbReference type="VEuPathDB" id="FungiDB:NCU09584"/>
<feature type="compositionally biased region" description="Basic residues" evidence="1">
    <location>
        <begin position="80"/>
        <end position="90"/>
    </location>
</feature>
<dbReference type="EMBL" id="CM002242">
    <property type="protein sequence ID" value="EAA30459.1"/>
    <property type="molecule type" value="Genomic_DNA"/>
</dbReference>
<organism evidence="2 3">
    <name type="scientific">Neurospora crassa (strain ATCC 24698 / 74-OR23-1A / CBS 708.71 / DSM 1257 / FGSC 987)</name>
    <dbReference type="NCBI Taxonomy" id="367110"/>
    <lineage>
        <taxon>Eukaryota</taxon>
        <taxon>Fungi</taxon>
        <taxon>Dikarya</taxon>
        <taxon>Ascomycota</taxon>
        <taxon>Pezizomycotina</taxon>
        <taxon>Sordariomycetes</taxon>
        <taxon>Sordariomycetidae</taxon>
        <taxon>Sordariales</taxon>
        <taxon>Sordariaceae</taxon>
        <taxon>Neurospora</taxon>
    </lineage>
</organism>
<feature type="region of interest" description="Disordered" evidence="1">
    <location>
        <begin position="37"/>
        <end position="90"/>
    </location>
</feature>
<dbReference type="AlphaFoldDB" id="Q7S4L6"/>
<name>Q7S4L6_NEUCR</name>
<dbReference type="GeneID" id="3875842"/>
<dbReference type="OrthoDB" id="4578386at2759"/>
<evidence type="ECO:0000313" key="2">
    <source>
        <dbReference type="EMBL" id="EAA30459.1"/>
    </source>
</evidence>
<dbReference type="Proteomes" id="UP000001805">
    <property type="component" value="Chromosome 7, Linkage Group VII"/>
</dbReference>
<proteinExistence type="predicted"/>